<comment type="caution">
    <text evidence="2">The sequence shown here is derived from an EMBL/GenBank/DDBJ whole genome shotgun (WGS) entry which is preliminary data.</text>
</comment>
<accession>A0ABN7LU21</accession>
<dbReference type="Proteomes" id="UP000675880">
    <property type="component" value="Unassembled WGS sequence"/>
</dbReference>
<evidence type="ECO:0000313" key="3">
    <source>
        <dbReference type="Proteomes" id="UP000675880"/>
    </source>
</evidence>
<keyword evidence="1" id="KW-0732">Signal</keyword>
<gene>
    <name evidence="2" type="ORF">NSPZN2_40030</name>
</gene>
<feature type="signal peptide" evidence="1">
    <location>
        <begin position="1"/>
        <end position="30"/>
    </location>
</feature>
<evidence type="ECO:0000256" key="1">
    <source>
        <dbReference type="SAM" id="SignalP"/>
    </source>
</evidence>
<keyword evidence="3" id="KW-1185">Reference proteome</keyword>
<evidence type="ECO:0000313" key="2">
    <source>
        <dbReference type="EMBL" id="CAE6765715.1"/>
    </source>
</evidence>
<name>A0ABN7LU21_9BACT</name>
<feature type="chain" id="PRO_5046692470" description="DUF4403 family protein" evidence="1">
    <location>
        <begin position="31"/>
        <end position="473"/>
    </location>
</feature>
<dbReference type="RefSeq" id="WP_213042917.1">
    <property type="nucleotide sequence ID" value="NZ_CAJNBJ010000017.1"/>
</dbReference>
<sequence>MSRWIPLTQHPLIRAWAVILLAIPTTPAVAANPQAPGQAVVKPSAMTVHAPIPVTPLAELYGNINQHLATHRNHGREWITLGSGSGFLKYRLWPDEQSSTTAADRLLSHSTVPFGVEYAKQIKGSITKIAECGQRDAATGTGRLSVTVATMFKQGRSYTVLPASQVSAVQSAQSCLLSEEGVDASPLMAQVYRSDLQEVLPAVDRKAAGLVTLKPAIARIWNDLQEPLLLDETEQLWLLLNPESTAAAGIEPLSGTPAAGYGVIARPTVVRGTKPTSRHRPLPEPLDHFQNDGFHVDFALQVPIEEANQRLREAVIGQEWSLGVGTIKIVNATLYPLGNQVGVELILRGLLPLTLRLKGMPAYDESSGRILFREVDYIIKERTPATDLAEEWLHEPLREELAGRLSLPIREELDLMRQALEKGLHRELTGGRLRGTVRQLSLEDLTVQAESLSVRLKAAGTLRYDARADVAAP</sequence>
<proteinExistence type="predicted"/>
<reference evidence="2 3" key="1">
    <citation type="submission" date="2021-02" db="EMBL/GenBank/DDBJ databases">
        <authorList>
            <person name="Han P."/>
        </authorList>
    </citation>
    <scope>NUCLEOTIDE SEQUENCE [LARGE SCALE GENOMIC DNA]</scope>
    <source>
        <strain evidence="2">Candidatus Nitrospira sp. ZN2</strain>
    </source>
</reference>
<organism evidence="2 3">
    <name type="scientific">Nitrospira defluvii</name>
    <dbReference type="NCBI Taxonomy" id="330214"/>
    <lineage>
        <taxon>Bacteria</taxon>
        <taxon>Pseudomonadati</taxon>
        <taxon>Nitrospirota</taxon>
        <taxon>Nitrospiria</taxon>
        <taxon>Nitrospirales</taxon>
        <taxon>Nitrospiraceae</taxon>
        <taxon>Nitrospira</taxon>
    </lineage>
</organism>
<dbReference type="InterPro" id="IPR025515">
    <property type="entry name" value="DUF4403"/>
</dbReference>
<protein>
    <recommendedName>
        <fullName evidence="4">DUF4403 family protein</fullName>
    </recommendedName>
</protein>
<dbReference type="EMBL" id="CAJNBJ010000017">
    <property type="protein sequence ID" value="CAE6765715.1"/>
    <property type="molecule type" value="Genomic_DNA"/>
</dbReference>
<evidence type="ECO:0008006" key="4">
    <source>
        <dbReference type="Google" id="ProtNLM"/>
    </source>
</evidence>
<dbReference type="Pfam" id="PF14356">
    <property type="entry name" value="DUF4403"/>
    <property type="match status" value="1"/>
</dbReference>